<dbReference type="SUPFAM" id="SSF46689">
    <property type="entry name" value="Homeodomain-like"/>
    <property type="match status" value="1"/>
</dbReference>
<dbReference type="InterPro" id="IPR054156">
    <property type="entry name" value="YxaF_TetR_C"/>
</dbReference>
<evidence type="ECO:0000256" key="1">
    <source>
        <dbReference type="ARBA" id="ARBA00023015"/>
    </source>
</evidence>
<evidence type="ECO:0000256" key="3">
    <source>
        <dbReference type="ARBA" id="ARBA00023163"/>
    </source>
</evidence>
<dbReference type="PANTHER" id="PTHR47506:SF3">
    <property type="entry name" value="HTH-TYPE TRANSCRIPTIONAL REGULATOR LMRA"/>
    <property type="match status" value="1"/>
</dbReference>
<dbReference type="EMBL" id="PNHF01000018">
    <property type="protein sequence ID" value="PMC61931.1"/>
    <property type="molecule type" value="Genomic_DNA"/>
</dbReference>
<accession>A0A2N6SY04</accession>
<evidence type="ECO:0000256" key="2">
    <source>
        <dbReference type="ARBA" id="ARBA00023125"/>
    </source>
</evidence>
<dbReference type="InterPro" id="IPR009057">
    <property type="entry name" value="Homeodomain-like_sf"/>
</dbReference>
<proteinExistence type="predicted"/>
<dbReference type="Proteomes" id="UP000235363">
    <property type="component" value="Unassembled WGS sequence"/>
</dbReference>
<dbReference type="RefSeq" id="WP_102213359.1">
    <property type="nucleotide sequence ID" value="NZ_PNHF01000018.1"/>
</dbReference>
<gene>
    <name evidence="6" type="ORF">CJ204_08270</name>
</gene>
<dbReference type="AlphaFoldDB" id="A0A2N6SY04"/>
<dbReference type="PANTHER" id="PTHR47506">
    <property type="entry name" value="TRANSCRIPTIONAL REGULATORY PROTEIN"/>
    <property type="match status" value="1"/>
</dbReference>
<dbReference type="InterPro" id="IPR036271">
    <property type="entry name" value="Tet_transcr_reg_TetR-rel_C_sf"/>
</dbReference>
<keyword evidence="3" id="KW-0804">Transcription</keyword>
<feature type="domain" description="HTH tetR-type" evidence="5">
    <location>
        <begin position="3"/>
        <end position="63"/>
    </location>
</feature>
<dbReference type="Gene3D" id="1.10.357.10">
    <property type="entry name" value="Tetracycline Repressor, domain 2"/>
    <property type="match status" value="1"/>
</dbReference>
<protein>
    <submittedName>
        <fullName evidence="6">TetR family transcriptional regulator</fullName>
    </submittedName>
</protein>
<keyword evidence="1" id="KW-0805">Transcription regulation</keyword>
<evidence type="ECO:0000256" key="4">
    <source>
        <dbReference type="PROSITE-ProRule" id="PRU00335"/>
    </source>
</evidence>
<dbReference type="GO" id="GO:0003677">
    <property type="term" value="F:DNA binding"/>
    <property type="evidence" value="ECO:0007669"/>
    <property type="project" value="UniProtKB-UniRule"/>
</dbReference>
<dbReference type="SUPFAM" id="SSF48498">
    <property type="entry name" value="Tetracyclin repressor-like, C-terminal domain"/>
    <property type="match status" value="1"/>
</dbReference>
<sequence length="195" mass="20877">MARESRERIITGAVGMLARGGTKHTSVRKLAEQAGTPLGSTYYYFPDGMAQLVNEAVEHAGGQVTSALECALAAGPLRGLSGLIGWWRRILVASEFEEGCPVLSIAVTESRNGPTQQAVESASRVFRQWSEALVDSLVLHGVERDRAEEVATLTVCSIEGSVGVCRAEGSTRALDHVESMLVRAIADALPEEERP</sequence>
<reference evidence="6 7" key="1">
    <citation type="submission" date="2017-09" db="EMBL/GenBank/DDBJ databases">
        <title>Bacterial strain isolated from the female urinary microbiota.</title>
        <authorList>
            <person name="Thomas-White K."/>
            <person name="Kumar N."/>
            <person name="Forster S."/>
            <person name="Putonti C."/>
            <person name="Lawley T."/>
            <person name="Wolfe A.J."/>
        </authorList>
    </citation>
    <scope>NUCLEOTIDE SEQUENCE [LARGE SCALE GENOMIC DNA]</scope>
    <source>
        <strain evidence="6 7">UMB0908</strain>
    </source>
</reference>
<dbReference type="Pfam" id="PF21993">
    <property type="entry name" value="TetR_C_13_2"/>
    <property type="match status" value="1"/>
</dbReference>
<keyword evidence="2 4" id="KW-0238">DNA-binding</keyword>
<evidence type="ECO:0000313" key="7">
    <source>
        <dbReference type="Proteomes" id="UP000235363"/>
    </source>
</evidence>
<evidence type="ECO:0000259" key="5">
    <source>
        <dbReference type="PROSITE" id="PS50977"/>
    </source>
</evidence>
<comment type="caution">
    <text evidence="6">The sequence shown here is derived from an EMBL/GenBank/DDBJ whole genome shotgun (WGS) entry which is preliminary data.</text>
</comment>
<organism evidence="6 7">
    <name type="scientific">Corynebacterium xerosis</name>
    <dbReference type="NCBI Taxonomy" id="1725"/>
    <lineage>
        <taxon>Bacteria</taxon>
        <taxon>Bacillati</taxon>
        <taxon>Actinomycetota</taxon>
        <taxon>Actinomycetes</taxon>
        <taxon>Mycobacteriales</taxon>
        <taxon>Corynebacteriaceae</taxon>
        <taxon>Corynebacterium</taxon>
    </lineage>
</organism>
<dbReference type="PROSITE" id="PS50977">
    <property type="entry name" value="HTH_TETR_2"/>
    <property type="match status" value="1"/>
</dbReference>
<dbReference type="Pfam" id="PF00440">
    <property type="entry name" value="TetR_N"/>
    <property type="match status" value="1"/>
</dbReference>
<name>A0A2N6SY04_9CORY</name>
<feature type="DNA-binding region" description="H-T-H motif" evidence="4">
    <location>
        <begin position="26"/>
        <end position="45"/>
    </location>
</feature>
<evidence type="ECO:0000313" key="6">
    <source>
        <dbReference type="EMBL" id="PMC61931.1"/>
    </source>
</evidence>
<dbReference type="InterPro" id="IPR001647">
    <property type="entry name" value="HTH_TetR"/>
</dbReference>